<evidence type="ECO:0000256" key="1">
    <source>
        <dbReference type="SAM" id="MobiDB-lite"/>
    </source>
</evidence>
<proteinExistence type="predicted"/>
<dbReference type="EMBL" id="JABXWD010000703">
    <property type="protein sequence ID" value="MBV6343624.1"/>
    <property type="molecule type" value="Genomic_DNA"/>
</dbReference>
<gene>
    <name evidence="2" type="ORF">HWQ67_18820</name>
</gene>
<protein>
    <submittedName>
        <fullName evidence="2">Uncharacterized protein</fullName>
    </submittedName>
</protein>
<evidence type="ECO:0000313" key="2">
    <source>
        <dbReference type="EMBL" id="MBV6343624.1"/>
    </source>
</evidence>
<dbReference type="RefSeq" id="WP_218254242.1">
    <property type="nucleotide sequence ID" value="NZ_JABXWD010000703.1"/>
</dbReference>
<keyword evidence="3" id="KW-1185">Reference proteome</keyword>
<reference evidence="2 3" key="1">
    <citation type="journal article" date="2020" name="J Geophys Res Biogeosci">
        <title>Magnetotaxis as an Adaptation to Enable Bacterial Shuttling of Microbial Sulfur and Sulfur Cycling Across Aquatic Oxic#Anoxic Interfaces.</title>
        <authorList>
            <person name="Li J."/>
            <person name="Liu P."/>
            <person name="Wang J."/>
            <person name="Roberts A.P."/>
            <person name="Pan Y."/>
        </authorList>
    </citation>
    <scope>NUCLEOTIDE SEQUENCE [LARGE SCALE GENOMIC DNA]</scope>
    <source>
        <strain evidence="2 3">MYR-1_YQ</strain>
    </source>
</reference>
<accession>A0ABS6S445</accession>
<feature type="non-terminal residue" evidence="2">
    <location>
        <position position="1"/>
    </location>
</feature>
<evidence type="ECO:0000313" key="3">
    <source>
        <dbReference type="Proteomes" id="UP001196980"/>
    </source>
</evidence>
<sequence>YIQTAHKILQKADVFPETGEYLPSGIGRDYYTFREYMREHPRKFVVLVVDVPNRRDLHQGGRAPRLVNTAKGSRAARRKSAPWLGVKGVR</sequence>
<name>A0ABS6S445_9BACT</name>
<organism evidence="2 3">
    <name type="scientific">Candidatus Magnetobacterium casense</name>
    <dbReference type="NCBI Taxonomy" id="1455061"/>
    <lineage>
        <taxon>Bacteria</taxon>
        <taxon>Pseudomonadati</taxon>
        <taxon>Nitrospirota</taxon>
        <taxon>Thermodesulfovibrionia</taxon>
        <taxon>Thermodesulfovibrionales</taxon>
        <taxon>Candidatus Magnetobacteriaceae</taxon>
        <taxon>Candidatus Magnetobacterium</taxon>
    </lineage>
</organism>
<comment type="caution">
    <text evidence="2">The sequence shown here is derived from an EMBL/GenBank/DDBJ whole genome shotgun (WGS) entry which is preliminary data.</text>
</comment>
<dbReference type="Proteomes" id="UP001196980">
    <property type="component" value="Unassembled WGS sequence"/>
</dbReference>
<feature type="region of interest" description="Disordered" evidence="1">
    <location>
        <begin position="67"/>
        <end position="90"/>
    </location>
</feature>